<name>A0A7Y9E3E8_9ACTN</name>
<dbReference type="EMBL" id="JACCBG010000001">
    <property type="protein sequence ID" value="NYD40503.1"/>
    <property type="molecule type" value="Genomic_DNA"/>
</dbReference>
<dbReference type="RefSeq" id="WP_179662385.1">
    <property type="nucleotide sequence ID" value="NZ_JACCBG010000001.1"/>
</dbReference>
<evidence type="ECO:0000313" key="2">
    <source>
        <dbReference type="Proteomes" id="UP000535511"/>
    </source>
</evidence>
<comment type="caution">
    <text evidence="1">The sequence shown here is derived from an EMBL/GenBank/DDBJ whole genome shotgun (WGS) entry which is preliminary data.</text>
</comment>
<sequence>MSKYSNDAGRESMPHREPVQRAFQNVYVYYPRGSRTGGPEALHQLVHTLREQDIAAYLVPTEWSRSERRVPEYRSYDAPEAQEVVDHADNCVVVPERLVGQLRESRNAQKFCWWLSIDNARIFQAERAYRQKRAYRSDPGFANFMRRWLGHRTPALEWRIRGLGAVQHLTQSQYAWSYLNSRFDILPSALSDYTPLVSIGTPRRADRVVISFNPAKGGEYVEGVKSLLAGTIEWVAIEGMSTEEVHGALGRSDIYLDLGHQPGKDRLPREAAAAGAVVVLMRRGAGAYSQDTPIPAEHKVNPNGDISRNAADVLLSLQSNLAAARHAQSQYRKSVAAEREVFRREVMAIFGRRQFGWDHGSAIGAASWMSRSD</sequence>
<reference evidence="1 2" key="1">
    <citation type="submission" date="2020-07" db="EMBL/GenBank/DDBJ databases">
        <title>Sequencing the genomes of 1000 actinobacteria strains.</title>
        <authorList>
            <person name="Klenk H.-P."/>
        </authorList>
    </citation>
    <scope>NUCLEOTIDE SEQUENCE [LARGE SCALE GENOMIC DNA]</scope>
    <source>
        <strain evidence="1 2">DSM 21350</strain>
    </source>
</reference>
<protein>
    <recommendedName>
        <fullName evidence="3">Glycosyltransferase family 1 protein</fullName>
    </recommendedName>
</protein>
<evidence type="ECO:0000313" key="1">
    <source>
        <dbReference type="EMBL" id="NYD40503.1"/>
    </source>
</evidence>
<dbReference type="AlphaFoldDB" id="A0A7Y9E3E8"/>
<proteinExistence type="predicted"/>
<organism evidence="1 2">
    <name type="scientific">Nocardioides panaciterrulae</name>
    <dbReference type="NCBI Taxonomy" id="661492"/>
    <lineage>
        <taxon>Bacteria</taxon>
        <taxon>Bacillati</taxon>
        <taxon>Actinomycetota</taxon>
        <taxon>Actinomycetes</taxon>
        <taxon>Propionibacteriales</taxon>
        <taxon>Nocardioidaceae</taxon>
        <taxon>Nocardioides</taxon>
    </lineage>
</organism>
<keyword evidence="2" id="KW-1185">Reference proteome</keyword>
<evidence type="ECO:0008006" key="3">
    <source>
        <dbReference type="Google" id="ProtNLM"/>
    </source>
</evidence>
<gene>
    <name evidence="1" type="ORF">BJZ21_000586</name>
</gene>
<accession>A0A7Y9E3E8</accession>
<dbReference type="Proteomes" id="UP000535511">
    <property type="component" value="Unassembled WGS sequence"/>
</dbReference>